<evidence type="ECO:0000313" key="12">
    <source>
        <dbReference type="Proteomes" id="UP000094527"/>
    </source>
</evidence>
<feature type="region of interest" description="Disordered" evidence="10">
    <location>
        <begin position="644"/>
        <end position="667"/>
    </location>
</feature>
<dbReference type="GO" id="GO:0008270">
    <property type="term" value="F:zinc ion binding"/>
    <property type="evidence" value="ECO:0007669"/>
    <property type="project" value="UniProtKB-KW"/>
</dbReference>
<keyword evidence="9" id="KW-0539">Nucleus</keyword>
<feature type="compositionally biased region" description="Basic and acidic residues" evidence="10">
    <location>
        <begin position="24"/>
        <end position="37"/>
    </location>
</feature>
<feature type="region of interest" description="Disordered" evidence="10">
    <location>
        <begin position="493"/>
        <end position="620"/>
    </location>
</feature>
<dbReference type="STRING" id="48709.A0A1D2MJ97"/>
<dbReference type="OrthoDB" id="10069059at2759"/>
<evidence type="ECO:0000256" key="9">
    <source>
        <dbReference type="ARBA" id="ARBA00023242"/>
    </source>
</evidence>
<evidence type="ECO:0000256" key="10">
    <source>
        <dbReference type="SAM" id="MobiDB-lite"/>
    </source>
</evidence>
<dbReference type="Proteomes" id="UP000094527">
    <property type="component" value="Unassembled WGS sequence"/>
</dbReference>
<evidence type="ECO:0000256" key="7">
    <source>
        <dbReference type="ARBA" id="ARBA00023015"/>
    </source>
</evidence>
<feature type="region of interest" description="Disordered" evidence="10">
    <location>
        <begin position="105"/>
        <end position="128"/>
    </location>
</feature>
<keyword evidence="12" id="KW-1185">Reference proteome</keyword>
<feature type="region of interest" description="Disordered" evidence="10">
    <location>
        <begin position="1"/>
        <end position="37"/>
    </location>
</feature>
<dbReference type="Gene3D" id="4.10.320.30">
    <property type="match status" value="4"/>
</dbReference>
<dbReference type="GO" id="GO:0000978">
    <property type="term" value="F:RNA polymerase II cis-regulatory region sequence-specific DNA binding"/>
    <property type="evidence" value="ECO:0007669"/>
    <property type="project" value="TreeGrafter"/>
</dbReference>
<proteinExistence type="inferred from homology"/>
<dbReference type="GO" id="GO:0007399">
    <property type="term" value="P:nervous system development"/>
    <property type="evidence" value="ECO:0007669"/>
    <property type="project" value="UniProtKB-KW"/>
</dbReference>
<keyword evidence="6" id="KW-0862">Zinc</keyword>
<dbReference type="EMBL" id="LJIJ01001101">
    <property type="protein sequence ID" value="ODM92992.1"/>
    <property type="molecule type" value="Genomic_DNA"/>
</dbReference>
<dbReference type="AlphaFoldDB" id="A0A1D2MJ97"/>
<feature type="region of interest" description="Disordered" evidence="10">
    <location>
        <begin position="398"/>
        <end position="474"/>
    </location>
</feature>
<evidence type="ECO:0000256" key="5">
    <source>
        <dbReference type="ARBA" id="ARBA00022771"/>
    </source>
</evidence>
<keyword evidence="3" id="KW-0479">Metal-binding</keyword>
<comment type="subcellular location">
    <subcellularLocation>
        <location evidence="1">Nucleus</location>
    </subcellularLocation>
</comment>
<protein>
    <submittedName>
        <fullName evidence="11">Myelin transcription factor 1</fullName>
    </submittedName>
</protein>
<feature type="compositionally biased region" description="Polar residues" evidence="10">
    <location>
        <begin position="412"/>
        <end position="434"/>
    </location>
</feature>
<keyword evidence="4" id="KW-0677">Repeat</keyword>
<dbReference type="GO" id="GO:0000981">
    <property type="term" value="F:DNA-binding transcription factor activity, RNA polymerase II-specific"/>
    <property type="evidence" value="ECO:0007669"/>
    <property type="project" value="TreeGrafter"/>
</dbReference>
<evidence type="ECO:0000256" key="2">
    <source>
        <dbReference type="ARBA" id="ARBA00010194"/>
    </source>
</evidence>
<feature type="compositionally biased region" description="Low complexity" evidence="10">
    <location>
        <begin position="440"/>
        <end position="453"/>
    </location>
</feature>
<dbReference type="PROSITE" id="PS51802">
    <property type="entry name" value="ZF_CCHHC"/>
    <property type="match status" value="4"/>
</dbReference>
<dbReference type="PANTHER" id="PTHR10816:SF15">
    <property type="entry name" value="MYELIN TRANSCRIPTION FACTOR 1-LIKE PROTEIN"/>
    <property type="match status" value="1"/>
</dbReference>
<keyword evidence="8" id="KW-0804">Transcription</keyword>
<evidence type="ECO:0000256" key="1">
    <source>
        <dbReference type="ARBA" id="ARBA00004123"/>
    </source>
</evidence>
<evidence type="ECO:0000313" key="11">
    <source>
        <dbReference type="EMBL" id="ODM92992.1"/>
    </source>
</evidence>
<gene>
    <name evidence="11" type="ORF">Ocin01_13681</name>
</gene>
<reference evidence="11 12" key="1">
    <citation type="journal article" date="2016" name="Genome Biol. Evol.">
        <title>Gene Family Evolution Reflects Adaptation to Soil Environmental Stressors in the Genome of the Collembolan Orchesella cincta.</title>
        <authorList>
            <person name="Faddeeva-Vakhrusheva A."/>
            <person name="Derks M.F."/>
            <person name="Anvar S.Y."/>
            <person name="Agamennone V."/>
            <person name="Suring W."/>
            <person name="Smit S."/>
            <person name="van Straalen N.M."/>
            <person name="Roelofs D."/>
        </authorList>
    </citation>
    <scope>NUCLEOTIDE SEQUENCE [LARGE SCALE GENOMIC DNA]</scope>
    <source>
        <tissue evidence="11">Mixed pool</tissue>
    </source>
</reference>
<comment type="similarity">
    <text evidence="2">Belongs to the MYT1 family.</text>
</comment>
<feature type="compositionally biased region" description="Basic residues" evidence="10">
    <location>
        <begin position="459"/>
        <end position="470"/>
    </location>
</feature>
<dbReference type="SUPFAM" id="SSF103637">
    <property type="entry name" value="CCHHC domain"/>
    <property type="match status" value="4"/>
</dbReference>
<evidence type="ECO:0000256" key="3">
    <source>
        <dbReference type="ARBA" id="ARBA00022723"/>
    </source>
</evidence>
<organism evidence="11 12">
    <name type="scientific">Orchesella cincta</name>
    <name type="common">Springtail</name>
    <name type="synonym">Podura cincta</name>
    <dbReference type="NCBI Taxonomy" id="48709"/>
    <lineage>
        <taxon>Eukaryota</taxon>
        <taxon>Metazoa</taxon>
        <taxon>Ecdysozoa</taxon>
        <taxon>Arthropoda</taxon>
        <taxon>Hexapoda</taxon>
        <taxon>Collembola</taxon>
        <taxon>Entomobryomorpha</taxon>
        <taxon>Entomobryoidea</taxon>
        <taxon>Orchesellidae</taxon>
        <taxon>Orchesellinae</taxon>
        <taxon>Orchesella</taxon>
    </lineage>
</organism>
<feature type="compositionally biased region" description="Basic and acidic residues" evidence="10">
    <location>
        <begin position="658"/>
        <end position="667"/>
    </location>
</feature>
<dbReference type="PANTHER" id="PTHR10816">
    <property type="entry name" value="MYELIN TRANSCRIPTION FACTOR 1-RELATED"/>
    <property type="match status" value="1"/>
</dbReference>
<feature type="compositionally biased region" description="Low complexity" evidence="10">
    <location>
        <begin position="597"/>
        <end position="609"/>
    </location>
</feature>
<sequence>MHQPPFSSPAIEEQTPQQAKKPRKEPPHIPPHKDLHTSYEKCVMETQLALRSLSAEIISEKFSEQYQNVFENVKTENNNCGSPKEYTLLDNGGFNAIGERVVLSPTSSLSSGGGAKHHGIGGSGSSAGSVQGDATAKCPTPGCTGQGHVTGLYSHHRSLSGCPRKDKLTPEILALHETILKCPTPGCSGRGHVNSNRNTHRSLSGCPIAAEKKHRGKQQFPRFPNSRTEIVTERLHAQPAEVLAIKLEPAAPARHPSLNPDPKGGFPRLELVVFLVHVFHPGPAARVLQPAELHPAPPPPPPQIPQTQNFILPHAHVLELPPPPHNGGIPPPPPPSYYPNELQYLEEMSYYGATGATGPPGIPGAGSAINLSVKLKDYSNSSSPNVVMDLSSNNYLMLMKNGGHHPQAPEDLSSTKTGFDQHGNVQGGNASEQTEPVDFSSQDSNHSSSNGNHNEPHHNIHPHANHPQHVHSHELSNASSNLMRYAHNYALQQPGSTTGASTPFRNPAGAFPPPPPDYFFLNRNNANSSSNQPEAQQPSNQVQQNNTHHHHGNSGIPQHPGPPRPPERVQPRAVLPPRSRPQGELVIAPTPNDDVLARSNASNGSSNANGGPGGARRDGKELIQCPTIGCDGMGHVSGNYATHRSLSGCPRANKPKSKPRDGPEAEPLRCPIPGCDGSGHATREIPLHRSASGCPLANRNKRLCAGNTGETGLEKNLENRDIFTSSLMSQQQNQNHLNLNHLTHHGIYDHNAAAHHHTIAS</sequence>
<dbReference type="FunFam" id="4.10.320.30:FF:000001">
    <property type="entry name" value="Myelin transcription factor 1-like, a"/>
    <property type="match status" value="3"/>
</dbReference>
<evidence type="ECO:0000256" key="6">
    <source>
        <dbReference type="ARBA" id="ARBA00022833"/>
    </source>
</evidence>
<dbReference type="InterPro" id="IPR036060">
    <property type="entry name" value="Znf_C2H2C_sf"/>
</dbReference>
<name>A0A1D2MJ97_ORCCI</name>
<evidence type="ECO:0000256" key="4">
    <source>
        <dbReference type="ARBA" id="ARBA00022737"/>
    </source>
</evidence>
<dbReference type="InterPro" id="IPR002515">
    <property type="entry name" value="Znf_C2H2C"/>
</dbReference>
<keyword evidence="7" id="KW-0805">Transcription regulation</keyword>
<accession>A0A1D2MJ97</accession>
<dbReference type="GO" id="GO:0005634">
    <property type="term" value="C:nucleus"/>
    <property type="evidence" value="ECO:0007669"/>
    <property type="project" value="UniProtKB-SubCell"/>
</dbReference>
<dbReference type="Pfam" id="PF01530">
    <property type="entry name" value="zf-C2HC"/>
    <property type="match status" value="4"/>
</dbReference>
<keyword evidence="5" id="KW-0863">Zinc-finger</keyword>
<feature type="compositionally biased region" description="Polar residues" evidence="10">
    <location>
        <begin position="522"/>
        <end position="539"/>
    </location>
</feature>
<evidence type="ECO:0000256" key="8">
    <source>
        <dbReference type="ARBA" id="ARBA00023163"/>
    </source>
</evidence>
<comment type="caution">
    <text evidence="11">The sequence shown here is derived from an EMBL/GenBank/DDBJ whole genome shotgun (WGS) entry which is preliminary data.</text>
</comment>